<feature type="domain" description="tRNA/rRNA methyltransferase SpoU type" evidence="3">
    <location>
        <begin position="105"/>
        <end position="240"/>
    </location>
</feature>
<protein>
    <submittedName>
        <fullName evidence="4">RNA methyltransferase</fullName>
    </submittedName>
</protein>
<dbReference type="GO" id="GO:0006396">
    <property type="term" value="P:RNA processing"/>
    <property type="evidence" value="ECO:0007669"/>
    <property type="project" value="InterPro"/>
</dbReference>
<dbReference type="GO" id="GO:0003723">
    <property type="term" value="F:RNA binding"/>
    <property type="evidence" value="ECO:0007669"/>
    <property type="project" value="InterPro"/>
</dbReference>
<evidence type="ECO:0000313" key="5">
    <source>
        <dbReference type="Proteomes" id="UP000663929"/>
    </source>
</evidence>
<dbReference type="RefSeq" id="WP_237377606.1">
    <property type="nucleotide sequence ID" value="NZ_CP071793.1"/>
</dbReference>
<evidence type="ECO:0000259" key="3">
    <source>
        <dbReference type="Pfam" id="PF00588"/>
    </source>
</evidence>
<evidence type="ECO:0000256" key="2">
    <source>
        <dbReference type="ARBA" id="ARBA00022679"/>
    </source>
</evidence>
<evidence type="ECO:0000256" key="1">
    <source>
        <dbReference type="ARBA" id="ARBA00022603"/>
    </source>
</evidence>
<dbReference type="Gene3D" id="3.40.1280.10">
    <property type="match status" value="1"/>
</dbReference>
<dbReference type="SUPFAM" id="SSF75217">
    <property type="entry name" value="alpha/beta knot"/>
    <property type="match status" value="1"/>
</dbReference>
<dbReference type="CDD" id="cd18095">
    <property type="entry name" value="SpoU-like_rRNA-MTase"/>
    <property type="match status" value="1"/>
</dbReference>
<gene>
    <name evidence="4" type="ORF">J3U87_20335</name>
</gene>
<dbReference type="InterPro" id="IPR029026">
    <property type="entry name" value="tRNA_m1G_MTases_N"/>
</dbReference>
<reference evidence="4" key="1">
    <citation type="submission" date="2021-03" db="EMBL/GenBank/DDBJ databases">
        <title>Acanthopleuribacteraceae sp. M133.</title>
        <authorList>
            <person name="Wang G."/>
        </authorList>
    </citation>
    <scope>NUCLEOTIDE SEQUENCE</scope>
    <source>
        <strain evidence="4">M133</strain>
    </source>
</reference>
<dbReference type="InterPro" id="IPR029064">
    <property type="entry name" value="Ribosomal_eL30-like_sf"/>
</dbReference>
<keyword evidence="5" id="KW-1185">Reference proteome</keyword>
<dbReference type="EMBL" id="CP071793">
    <property type="protein sequence ID" value="QTD47941.1"/>
    <property type="molecule type" value="Genomic_DNA"/>
</dbReference>
<dbReference type="Gene3D" id="3.30.1330.30">
    <property type="match status" value="1"/>
</dbReference>
<dbReference type="PANTHER" id="PTHR43191:SF2">
    <property type="entry name" value="RRNA METHYLTRANSFERASE 3, MITOCHONDRIAL"/>
    <property type="match status" value="1"/>
</dbReference>
<sequence length="247" mass="26527">MKSQIIQSRANPRYKHLKQLAQAGFGSDLIVVEGLKLIREAVAAGVSFESVWEIEADALNIACPRFRLGAEMYRQASPTRSGNAPLAVVRCPSLNRGEMPAPGRVLLLDAVQEPGNAGALVRAAAAFGFSAVVWLKPCVFPFHHACIRASAGTVFRVKHYLWEDAGPLASAEMPVFGADGHGEVGLKDVTWPQHLVLAMGNEGHGLRAEVKAHLTQRVAIPIAPGVESLNVAGAAHILMYHIAERHL</sequence>
<keyword evidence="1 4" id="KW-0489">Methyltransferase</keyword>
<dbReference type="AlphaFoldDB" id="A0A8A4TGL9"/>
<dbReference type="InterPro" id="IPR051259">
    <property type="entry name" value="rRNA_Methyltransferase"/>
</dbReference>
<dbReference type="KEGG" id="scor:J3U87_20335"/>
<accession>A0A8A4TGL9</accession>
<keyword evidence="2" id="KW-0808">Transferase</keyword>
<evidence type="ECO:0000313" key="4">
    <source>
        <dbReference type="EMBL" id="QTD47941.1"/>
    </source>
</evidence>
<dbReference type="Pfam" id="PF00588">
    <property type="entry name" value="SpoU_methylase"/>
    <property type="match status" value="1"/>
</dbReference>
<organism evidence="4 5">
    <name type="scientific">Sulfidibacter corallicola</name>
    <dbReference type="NCBI Taxonomy" id="2818388"/>
    <lineage>
        <taxon>Bacteria</taxon>
        <taxon>Pseudomonadati</taxon>
        <taxon>Acidobacteriota</taxon>
        <taxon>Holophagae</taxon>
        <taxon>Acanthopleuribacterales</taxon>
        <taxon>Acanthopleuribacteraceae</taxon>
        <taxon>Sulfidibacter</taxon>
    </lineage>
</organism>
<dbReference type="PANTHER" id="PTHR43191">
    <property type="entry name" value="RRNA METHYLTRANSFERASE 3"/>
    <property type="match status" value="1"/>
</dbReference>
<dbReference type="GO" id="GO:0032259">
    <property type="term" value="P:methylation"/>
    <property type="evidence" value="ECO:0007669"/>
    <property type="project" value="UniProtKB-KW"/>
</dbReference>
<dbReference type="Proteomes" id="UP000663929">
    <property type="component" value="Chromosome"/>
</dbReference>
<proteinExistence type="predicted"/>
<dbReference type="GO" id="GO:0008173">
    <property type="term" value="F:RNA methyltransferase activity"/>
    <property type="evidence" value="ECO:0007669"/>
    <property type="project" value="InterPro"/>
</dbReference>
<name>A0A8A4TGL9_SULCO</name>
<dbReference type="InterPro" id="IPR029028">
    <property type="entry name" value="Alpha/beta_knot_MTases"/>
</dbReference>
<dbReference type="SUPFAM" id="SSF55315">
    <property type="entry name" value="L30e-like"/>
    <property type="match status" value="1"/>
</dbReference>
<dbReference type="InterPro" id="IPR001537">
    <property type="entry name" value="SpoU_MeTrfase"/>
</dbReference>